<dbReference type="InterPro" id="IPR050679">
    <property type="entry name" value="Bact_HTH_transcr_reg"/>
</dbReference>
<dbReference type="Proteomes" id="UP001145050">
    <property type="component" value="Unassembled WGS sequence"/>
</dbReference>
<dbReference type="InterPro" id="IPR028978">
    <property type="entry name" value="Chorismate_lyase_/UTRA_dom_sf"/>
</dbReference>
<dbReference type="SUPFAM" id="SSF46785">
    <property type="entry name" value="Winged helix' DNA-binding domain"/>
    <property type="match status" value="1"/>
</dbReference>
<dbReference type="InterPro" id="IPR000524">
    <property type="entry name" value="Tscrpt_reg_HTH_GntR"/>
</dbReference>
<dbReference type="Gene3D" id="1.10.10.10">
    <property type="entry name" value="Winged helix-like DNA-binding domain superfamily/Winged helix DNA-binding domain"/>
    <property type="match status" value="1"/>
</dbReference>
<dbReference type="SMART" id="SM00345">
    <property type="entry name" value="HTH_GNTR"/>
    <property type="match status" value="1"/>
</dbReference>
<name>A0A9X4ALA1_9BACI</name>
<dbReference type="Pfam" id="PF00392">
    <property type="entry name" value="GntR"/>
    <property type="match status" value="1"/>
</dbReference>
<dbReference type="RefSeq" id="WP_272435947.1">
    <property type="nucleotide sequence ID" value="NZ_JAMQKB010000004.1"/>
</dbReference>
<dbReference type="InterPro" id="IPR036388">
    <property type="entry name" value="WH-like_DNA-bd_sf"/>
</dbReference>
<dbReference type="Pfam" id="PF07702">
    <property type="entry name" value="UTRA"/>
    <property type="match status" value="1"/>
</dbReference>
<protein>
    <submittedName>
        <fullName evidence="5">GntR family transcriptional regulator</fullName>
    </submittedName>
</protein>
<keyword evidence="3" id="KW-0804">Transcription</keyword>
<gene>
    <name evidence="5" type="ORF">NC797_06445</name>
</gene>
<dbReference type="GO" id="GO:0003677">
    <property type="term" value="F:DNA binding"/>
    <property type="evidence" value="ECO:0007669"/>
    <property type="project" value="UniProtKB-KW"/>
</dbReference>
<dbReference type="PRINTS" id="PR00035">
    <property type="entry name" value="HTHGNTR"/>
</dbReference>
<proteinExistence type="predicted"/>
<dbReference type="SMART" id="SM00866">
    <property type="entry name" value="UTRA"/>
    <property type="match status" value="1"/>
</dbReference>
<accession>A0A9X4ALA1</accession>
<sequence>MSLNYKNPVPLHFQLKEDLEKKILEGEYKDKIPSEREIMEQYSVSRSTVREAINQLVREGILEKKHGKGTFISFKPIQDWLGSLSSTTETIQGMGMKPGAKLVDHGIIESSDSIATLTGLNTTYFIKRIRYADDIPIAIENQYYPVDIGEKLVKYDIDKATLYDLLEEELGIKFADAEQIITSGHFQEKDANYLGISPTSCALIINRMIYDNDGNIVEYQEGFYRSDMYSFSINLSRKNS</sequence>
<reference evidence="5" key="1">
    <citation type="submission" date="2022-06" db="EMBL/GenBank/DDBJ databases">
        <title>Aquibacillus sp. a new bacterium isolated from soil saline samples.</title>
        <authorList>
            <person name="Galisteo C."/>
            <person name="De La Haba R."/>
            <person name="Sanchez-Porro C."/>
            <person name="Ventosa A."/>
        </authorList>
    </citation>
    <scope>NUCLEOTIDE SEQUENCE</scope>
    <source>
        <strain evidence="5">3ASR75-11</strain>
    </source>
</reference>
<dbReference type="Gene3D" id="3.40.1410.10">
    <property type="entry name" value="Chorismate lyase-like"/>
    <property type="match status" value="1"/>
</dbReference>
<organism evidence="5 6">
    <name type="scientific">Terrihalobacillus insolitus</name>
    <dbReference type="NCBI Taxonomy" id="2950438"/>
    <lineage>
        <taxon>Bacteria</taxon>
        <taxon>Bacillati</taxon>
        <taxon>Bacillota</taxon>
        <taxon>Bacilli</taxon>
        <taxon>Bacillales</taxon>
        <taxon>Bacillaceae</taxon>
        <taxon>Terrihalobacillus</taxon>
    </lineage>
</organism>
<dbReference type="GO" id="GO:0045892">
    <property type="term" value="P:negative regulation of DNA-templated transcription"/>
    <property type="evidence" value="ECO:0007669"/>
    <property type="project" value="TreeGrafter"/>
</dbReference>
<dbReference type="InterPro" id="IPR036390">
    <property type="entry name" value="WH_DNA-bd_sf"/>
</dbReference>
<dbReference type="CDD" id="cd07377">
    <property type="entry name" value="WHTH_GntR"/>
    <property type="match status" value="1"/>
</dbReference>
<keyword evidence="2" id="KW-0238">DNA-binding</keyword>
<comment type="caution">
    <text evidence="5">The sequence shown here is derived from an EMBL/GenBank/DDBJ whole genome shotgun (WGS) entry which is preliminary data.</text>
</comment>
<evidence type="ECO:0000313" key="5">
    <source>
        <dbReference type="EMBL" id="MDC3424147.1"/>
    </source>
</evidence>
<evidence type="ECO:0000256" key="3">
    <source>
        <dbReference type="ARBA" id="ARBA00023163"/>
    </source>
</evidence>
<evidence type="ECO:0000313" key="6">
    <source>
        <dbReference type="Proteomes" id="UP001145050"/>
    </source>
</evidence>
<dbReference type="AlphaFoldDB" id="A0A9X4ALA1"/>
<evidence type="ECO:0000259" key="4">
    <source>
        <dbReference type="PROSITE" id="PS50949"/>
    </source>
</evidence>
<dbReference type="PANTHER" id="PTHR44846:SF1">
    <property type="entry name" value="MANNOSYL-D-GLYCERATE TRANSPORT_METABOLISM SYSTEM REPRESSOR MNGR-RELATED"/>
    <property type="match status" value="1"/>
</dbReference>
<keyword evidence="6" id="KW-1185">Reference proteome</keyword>
<dbReference type="PANTHER" id="PTHR44846">
    <property type="entry name" value="MANNOSYL-D-GLYCERATE TRANSPORT/METABOLISM SYSTEM REPRESSOR MNGR-RELATED"/>
    <property type="match status" value="1"/>
</dbReference>
<dbReference type="GO" id="GO:0003700">
    <property type="term" value="F:DNA-binding transcription factor activity"/>
    <property type="evidence" value="ECO:0007669"/>
    <property type="project" value="InterPro"/>
</dbReference>
<keyword evidence="1" id="KW-0805">Transcription regulation</keyword>
<dbReference type="SUPFAM" id="SSF64288">
    <property type="entry name" value="Chorismate lyase-like"/>
    <property type="match status" value="1"/>
</dbReference>
<dbReference type="InterPro" id="IPR011663">
    <property type="entry name" value="UTRA"/>
</dbReference>
<dbReference type="PROSITE" id="PS50949">
    <property type="entry name" value="HTH_GNTR"/>
    <property type="match status" value="1"/>
</dbReference>
<evidence type="ECO:0000256" key="2">
    <source>
        <dbReference type="ARBA" id="ARBA00023125"/>
    </source>
</evidence>
<feature type="domain" description="HTH gntR-type" evidence="4">
    <location>
        <begin position="9"/>
        <end position="75"/>
    </location>
</feature>
<evidence type="ECO:0000256" key="1">
    <source>
        <dbReference type="ARBA" id="ARBA00023015"/>
    </source>
</evidence>
<dbReference type="EMBL" id="JAMQKB010000004">
    <property type="protein sequence ID" value="MDC3424147.1"/>
    <property type="molecule type" value="Genomic_DNA"/>
</dbReference>